<reference evidence="11 12" key="1">
    <citation type="submission" date="2024-02" db="EMBL/GenBank/DDBJ databases">
        <title>Discinaceae phylogenomics.</title>
        <authorList>
            <person name="Dirks A.C."/>
            <person name="James T.Y."/>
        </authorList>
    </citation>
    <scope>NUCLEOTIDE SEQUENCE [LARGE SCALE GENOMIC DNA]</scope>
    <source>
        <strain evidence="11 12">ACD0624</strain>
    </source>
</reference>
<evidence type="ECO:0000256" key="1">
    <source>
        <dbReference type="ARBA" id="ARBA00004479"/>
    </source>
</evidence>
<organism evidence="11 12">
    <name type="scientific">Discina gigas</name>
    <dbReference type="NCBI Taxonomy" id="1032678"/>
    <lineage>
        <taxon>Eukaryota</taxon>
        <taxon>Fungi</taxon>
        <taxon>Dikarya</taxon>
        <taxon>Ascomycota</taxon>
        <taxon>Pezizomycotina</taxon>
        <taxon>Pezizomycetes</taxon>
        <taxon>Pezizales</taxon>
        <taxon>Discinaceae</taxon>
        <taxon>Discina</taxon>
    </lineage>
</organism>
<evidence type="ECO:0000256" key="8">
    <source>
        <dbReference type="RuleBase" id="RU361142"/>
    </source>
</evidence>
<comment type="caution">
    <text evidence="11">The sequence shown here is derived from an EMBL/GenBank/DDBJ whole genome shotgun (WGS) entry which is preliminary data.</text>
</comment>
<comment type="function">
    <text evidence="8">Subunit of the oligosaccharyl transferase (OST) complex that catalyzes the initial transfer of a defined glycan (Glc(3)Man(9)GlcNAc(2) in eukaryotes) from the lipid carrier dolichol-pyrophosphate to an asparagine residue within an Asn-X-Ser/Thr consensus motif in nascent polypeptide chains, the first step in protein N-glycosylation. N-glycosylation occurs cotranslationally and the complex associates with the Sec61 complex at the channel-forming translocon complex that mediates protein translocation across the endoplasmic reticulum (ER).</text>
</comment>
<feature type="transmembrane region" description="Helical" evidence="8">
    <location>
        <begin position="432"/>
        <end position="457"/>
    </location>
</feature>
<protein>
    <recommendedName>
        <fullName evidence="8">Dolichyl-diphosphooligosaccharide--protein glycosyltransferase subunit WBP1</fullName>
        <shortName evidence="8">Oligosaccharyl transferase subunit WBP1</shortName>
    </recommendedName>
</protein>
<dbReference type="InterPro" id="IPR055459">
    <property type="entry name" value="OST48_MD"/>
</dbReference>
<evidence type="ECO:0000256" key="5">
    <source>
        <dbReference type="ARBA" id="ARBA00022824"/>
    </source>
</evidence>
<accession>A0ABR3GX94</accession>
<keyword evidence="7 8" id="KW-0472">Membrane</keyword>
<dbReference type="EMBL" id="JBBBZM010000003">
    <property type="protein sequence ID" value="KAL0640515.1"/>
    <property type="molecule type" value="Genomic_DNA"/>
</dbReference>
<dbReference type="PANTHER" id="PTHR10830">
    <property type="entry name" value="DOLICHYL-DIPHOSPHOOLIGOSACCHARIDE--PROTEIN GLYCOSYLTRANSFERASE 48 KDA SUBUNIT"/>
    <property type="match status" value="1"/>
</dbReference>
<dbReference type="GO" id="GO:0016740">
    <property type="term" value="F:transferase activity"/>
    <property type="evidence" value="ECO:0007669"/>
    <property type="project" value="UniProtKB-KW"/>
</dbReference>
<keyword evidence="5 8" id="KW-0256">Endoplasmic reticulum</keyword>
<dbReference type="InterPro" id="IPR055457">
    <property type="entry name" value="OST48_N"/>
</dbReference>
<dbReference type="Pfam" id="PF03345">
    <property type="entry name" value="OST48_N"/>
    <property type="match status" value="1"/>
</dbReference>
<keyword evidence="11" id="KW-0808">Transferase</keyword>
<evidence type="ECO:0000259" key="9">
    <source>
        <dbReference type="Pfam" id="PF03345"/>
    </source>
</evidence>
<feature type="domain" description="OST48 middle" evidence="10">
    <location>
        <begin position="317"/>
        <end position="456"/>
    </location>
</feature>
<evidence type="ECO:0000256" key="4">
    <source>
        <dbReference type="ARBA" id="ARBA00022692"/>
    </source>
</evidence>
<proteinExistence type="inferred from homology"/>
<name>A0ABR3GX94_9PEZI</name>
<evidence type="ECO:0000313" key="12">
    <source>
        <dbReference type="Proteomes" id="UP001447188"/>
    </source>
</evidence>
<dbReference type="Proteomes" id="UP001447188">
    <property type="component" value="Unassembled WGS sequence"/>
</dbReference>
<keyword evidence="4 8" id="KW-0812">Transmembrane</keyword>
<comment type="subcellular location">
    <subcellularLocation>
        <location evidence="8">Endoplasmic reticulum membrane</location>
        <topology evidence="8">Single-pass type I membrane protein</topology>
    </subcellularLocation>
    <subcellularLocation>
        <location evidence="1">Membrane</location>
        <topology evidence="1">Single-pass type I membrane protein</topology>
    </subcellularLocation>
</comment>
<dbReference type="PANTHER" id="PTHR10830:SF0">
    <property type="entry name" value="DOLICHYL-DIPHOSPHOOLIGOSACCHARIDE--PROTEIN GLYCOSYLTRANSFERASE 48 KDA SUBUNIT"/>
    <property type="match status" value="1"/>
</dbReference>
<evidence type="ECO:0000313" key="11">
    <source>
        <dbReference type="EMBL" id="KAL0640515.1"/>
    </source>
</evidence>
<feature type="domain" description="OST48 N-terminal" evidence="9">
    <location>
        <begin position="36"/>
        <end position="293"/>
    </location>
</feature>
<evidence type="ECO:0000256" key="3">
    <source>
        <dbReference type="ARBA" id="ARBA00008743"/>
    </source>
</evidence>
<comment type="similarity">
    <text evidence="3 8">Belongs to the DDOST 48 kDa subunit family.</text>
</comment>
<evidence type="ECO:0000256" key="7">
    <source>
        <dbReference type="ARBA" id="ARBA00023136"/>
    </source>
</evidence>
<gene>
    <name evidence="11" type="primary">WBP1</name>
    <name evidence="11" type="ORF">Q9L58_000486</name>
</gene>
<sequence length="469" mass="52331">MRFATNRAMTSRLYTIACAFGLFASLASAASLTGPRLLVVLEGQDEKANYSQFFGDLEERGYQLKFESPKSESLSLFTHGEREYDNVILFPPKSKGYGPNLTPQLLLQFANQAGNLLLLTSPSSTPEQTREFARELEISLPPRDFSLVDHFNYDTLSAPSKHDVVLVPRPKASSSTQNYFSDSDSKSDVIAFRGVGHTLGNGPLLNPILTAGRTSYAYDTKEDATYAEDPWSVGSQLHLVSALQARNNARITVSGSAEIFSDEFFGMKVKAQGSNKKVEVANRVFAKEVTGWTFKETGVVKVVGIRHYLTSGVDAPINPSMYRIKNHVTFEIELSEYSNDQWNPYLVPSDDALQLEFTMLDPYYRLPLLPSTFSLNSTTFTTSFKIPDQHGVFAFRVNYKRPFITNVDEKYTVTVRHFAHDEYTRSWDISGAWVWMAGIAVTVAGWVAFCAVWLWSAPVAGKSKGKKSQ</sequence>
<dbReference type="InterPro" id="IPR005013">
    <property type="entry name" value="DDOST_48_kDa_subunit"/>
</dbReference>
<dbReference type="Pfam" id="PF23358">
    <property type="entry name" value="OST48_MD"/>
    <property type="match status" value="1"/>
</dbReference>
<comment type="subunit">
    <text evidence="8">Component of the oligosaccharyltransferase (OST) complex.</text>
</comment>
<evidence type="ECO:0000256" key="2">
    <source>
        <dbReference type="ARBA" id="ARBA00004922"/>
    </source>
</evidence>
<keyword evidence="6 8" id="KW-1133">Transmembrane helix</keyword>
<comment type="pathway">
    <text evidence="2 8">Protein modification; protein glycosylation.</text>
</comment>
<keyword evidence="12" id="KW-1185">Reference proteome</keyword>
<evidence type="ECO:0000259" key="10">
    <source>
        <dbReference type="Pfam" id="PF23358"/>
    </source>
</evidence>
<evidence type="ECO:0000256" key="6">
    <source>
        <dbReference type="ARBA" id="ARBA00022989"/>
    </source>
</evidence>